<dbReference type="InterPro" id="IPR010512">
    <property type="entry name" value="DUF1091"/>
</dbReference>
<gene>
    <name evidence="3" type="primary">CSON000030</name>
</gene>
<dbReference type="AlphaFoldDB" id="A0A336MG95"/>
<accession>A0A336MG95</accession>
<evidence type="ECO:0000313" key="2">
    <source>
        <dbReference type="EMBL" id="SSX08515.1"/>
    </source>
</evidence>
<dbReference type="VEuPathDB" id="VectorBase:CSON000030"/>
<reference evidence="2" key="1">
    <citation type="submission" date="2018-04" db="EMBL/GenBank/DDBJ databases">
        <authorList>
            <person name="Go L.Y."/>
            <person name="Mitchell J.A."/>
        </authorList>
    </citation>
    <scope>NUCLEOTIDE SEQUENCE</scope>
    <source>
        <tissue evidence="2">Whole organism</tissue>
    </source>
</reference>
<dbReference type="EMBL" id="UFQS01001007">
    <property type="protein sequence ID" value="SSX08515.1"/>
    <property type="molecule type" value="Genomic_DNA"/>
</dbReference>
<dbReference type="EMBL" id="UFQT01001007">
    <property type="protein sequence ID" value="SSX28431.1"/>
    <property type="molecule type" value="Genomic_DNA"/>
</dbReference>
<name>A0A336MG95_CULSO</name>
<feature type="domain" description="MKRN2 opposite strand protein-like C-terminal" evidence="1">
    <location>
        <begin position="92"/>
        <end position="136"/>
    </location>
</feature>
<reference evidence="3" key="2">
    <citation type="submission" date="2018-07" db="EMBL/GenBank/DDBJ databases">
        <authorList>
            <person name="Quirk P.G."/>
            <person name="Krulwich T.A."/>
        </authorList>
    </citation>
    <scope>NUCLEOTIDE SEQUENCE</scope>
</reference>
<dbReference type="InterPro" id="IPR053921">
    <property type="entry name" value="MKRN2OS-like_C"/>
</dbReference>
<dbReference type="Pfam" id="PF16044">
    <property type="entry name" value="DUF4796_C"/>
    <property type="match status" value="1"/>
</dbReference>
<evidence type="ECO:0000313" key="3">
    <source>
        <dbReference type="EMBL" id="SSX28431.1"/>
    </source>
</evidence>
<dbReference type="Pfam" id="PF06477">
    <property type="entry name" value="DUF1091"/>
    <property type="match status" value="1"/>
</dbReference>
<proteinExistence type="predicted"/>
<sequence>MFVAISGAFDIDVCETLGKNLTITGFAKLFRKSLDKNTPTLMHKCPYSGEEGFINGDVDKITGETLPQIVPTGFYKLQLRFHLKNNETFLNVFVYVFIDSTDPIKAMIMGKTQFCEKFIVPRTTAAGKYISLYRKIRDGGYYIHPISTTSAPTKTTTTKIINKNTGMENQIEL</sequence>
<evidence type="ECO:0000259" key="1">
    <source>
        <dbReference type="Pfam" id="PF16044"/>
    </source>
</evidence>
<organism evidence="3">
    <name type="scientific">Culicoides sonorensis</name>
    <name type="common">Biting midge</name>
    <dbReference type="NCBI Taxonomy" id="179676"/>
    <lineage>
        <taxon>Eukaryota</taxon>
        <taxon>Metazoa</taxon>
        <taxon>Ecdysozoa</taxon>
        <taxon>Arthropoda</taxon>
        <taxon>Hexapoda</taxon>
        <taxon>Insecta</taxon>
        <taxon>Pterygota</taxon>
        <taxon>Neoptera</taxon>
        <taxon>Endopterygota</taxon>
        <taxon>Diptera</taxon>
        <taxon>Nematocera</taxon>
        <taxon>Chironomoidea</taxon>
        <taxon>Ceratopogonidae</taxon>
        <taxon>Ceratopogoninae</taxon>
        <taxon>Culicoides</taxon>
        <taxon>Monoculicoides</taxon>
    </lineage>
</organism>
<protein>
    <submittedName>
        <fullName evidence="3">CSON000030 protein</fullName>
    </submittedName>
</protein>